<dbReference type="PANTHER" id="PTHR43861:SF1">
    <property type="entry name" value="TRANS-ACONITATE 2-METHYLTRANSFERASE"/>
    <property type="match status" value="1"/>
</dbReference>
<gene>
    <name evidence="2" type="primary">ubiG_2</name>
    <name evidence="2" type="ORF">HALOF300_05336</name>
</gene>
<feature type="domain" description="Methyltransferase type 11" evidence="1">
    <location>
        <begin position="52"/>
        <end position="143"/>
    </location>
</feature>
<reference evidence="2 3" key="1">
    <citation type="submission" date="2019-11" db="EMBL/GenBank/DDBJ databases">
        <authorList>
            <person name="Criscuolo A."/>
        </authorList>
    </citation>
    <scope>NUCLEOTIDE SEQUENCE [LARGE SCALE GENOMIC DNA]</scope>
    <source>
        <strain evidence="2">CIP111667</strain>
    </source>
</reference>
<dbReference type="PANTHER" id="PTHR43861">
    <property type="entry name" value="TRANS-ACONITATE 2-METHYLTRANSFERASE-RELATED"/>
    <property type="match status" value="1"/>
</dbReference>
<accession>A0A7M4DT34</accession>
<dbReference type="GO" id="GO:0102208">
    <property type="term" value="F:2-polyprenyl-6-hydroxyphenol methylase activity"/>
    <property type="evidence" value="ECO:0007669"/>
    <property type="project" value="UniProtKB-EC"/>
</dbReference>
<dbReference type="EC" id="2.1.1.222" evidence="2"/>
<name>A0A7M4DT34_9MICO</name>
<sequence length="252" mass="27844">MAADAHADRVRWDAVATSYAAMVGGDADSFYRRLEPFLAEEIGDPTGQRIWDLGCGHGWLAGLLTAGGARVDGVDGSAALIATARHNHPDVRFEVRDLADEVPVEENAYDAVVCHMVLMDLPVLDPIITAVAKALRPGGRFVFSVLHPAFYNQTPSPSDSPAPWSRTVTGYLEPEQWWVKSFGGHRHYHRPLEDYVEVLARHGLLVRRLVEPPTLPHHARSDDQWSAYERWFATIPTMLAVSAVVSDRTGTD</sequence>
<dbReference type="InterPro" id="IPR029063">
    <property type="entry name" value="SAM-dependent_MTases_sf"/>
</dbReference>
<proteinExistence type="predicted"/>
<comment type="caution">
    <text evidence="2">The sequence shown here is derived from an EMBL/GenBank/DDBJ whole genome shotgun (WGS) entry which is preliminary data.</text>
</comment>
<dbReference type="EMBL" id="CACRYJ010000071">
    <property type="protein sequence ID" value="VZO40628.1"/>
    <property type="molecule type" value="Genomic_DNA"/>
</dbReference>
<keyword evidence="2" id="KW-0808">Transferase</keyword>
<evidence type="ECO:0000259" key="1">
    <source>
        <dbReference type="Pfam" id="PF08241"/>
    </source>
</evidence>
<dbReference type="SUPFAM" id="SSF53335">
    <property type="entry name" value="S-adenosyl-L-methionine-dependent methyltransferases"/>
    <property type="match status" value="1"/>
</dbReference>
<dbReference type="Gene3D" id="3.40.50.150">
    <property type="entry name" value="Vaccinia Virus protein VP39"/>
    <property type="match status" value="1"/>
</dbReference>
<dbReference type="GO" id="GO:0032259">
    <property type="term" value="P:methylation"/>
    <property type="evidence" value="ECO:0007669"/>
    <property type="project" value="UniProtKB-KW"/>
</dbReference>
<dbReference type="InterPro" id="IPR013216">
    <property type="entry name" value="Methyltransf_11"/>
</dbReference>
<evidence type="ECO:0000313" key="3">
    <source>
        <dbReference type="Proteomes" id="UP000419743"/>
    </source>
</evidence>
<dbReference type="AlphaFoldDB" id="A0A7M4DT34"/>
<organism evidence="2 3">
    <name type="scientific">Occultella aeris</name>
    <dbReference type="NCBI Taxonomy" id="2761496"/>
    <lineage>
        <taxon>Bacteria</taxon>
        <taxon>Bacillati</taxon>
        <taxon>Actinomycetota</taxon>
        <taxon>Actinomycetes</taxon>
        <taxon>Micrococcales</taxon>
        <taxon>Ruaniaceae</taxon>
        <taxon>Occultella</taxon>
    </lineage>
</organism>
<dbReference type="RefSeq" id="WP_156743863.1">
    <property type="nucleotide sequence ID" value="NZ_CACRYJ010000071.1"/>
</dbReference>
<keyword evidence="3" id="KW-1185">Reference proteome</keyword>
<evidence type="ECO:0000313" key="2">
    <source>
        <dbReference type="EMBL" id="VZO40628.1"/>
    </source>
</evidence>
<dbReference type="Proteomes" id="UP000419743">
    <property type="component" value="Unassembled WGS sequence"/>
</dbReference>
<dbReference type="GO" id="GO:0008757">
    <property type="term" value="F:S-adenosylmethionine-dependent methyltransferase activity"/>
    <property type="evidence" value="ECO:0007669"/>
    <property type="project" value="InterPro"/>
</dbReference>
<keyword evidence="2" id="KW-0489">Methyltransferase</keyword>
<protein>
    <submittedName>
        <fullName evidence="2">Ubiquinone biosynthesis O-methyltransferase</fullName>
        <ecNumber evidence="2">2.1.1.222</ecNumber>
    </submittedName>
</protein>
<dbReference type="Pfam" id="PF08241">
    <property type="entry name" value="Methyltransf_11"/>
    <property type="match status" value="1"/>
</dbReference>
<keyword evidence="2" id="KW-0830">Ubiquinone</keyword>
<dbReference type="CDD" id="cd02440">
    <property type="entry name" value="AdoMet_MTases"/>
    <property type="match status" value="1"/>
</dbReference>